<gene>
    <name evidence="9" type="ORF">GOP47_0017235</name>
</gene>
<evidence type="ECO:0000256" key="5">
    <source>
        <dbReference type="ARBA" id="ARBA00022989"/>
    </source>
</evidence>
<dbReference type="Pfam" id="PF23270">
    <property type="entry name" value="HAD_RAM2_N"/>
    <property type="match status" value="1"/>
</dbReference>
<reference evidence="9" key="1">
    <citation type="submission" date="2021-01" db="EMBL/GenBank/DDBJ databases">
        <title>Adiantum capillus-veneris genome.</title>
        <authorList>
            <person name="Fang Y."/>
            <person name="Liao Q."/>
        </authorList>
    </citation>
    <scope>NUCLEOTIDE SEQUENCE</scope>
    <source>
        <strain evidence="9">H3</strain>
        <tissue evidence="9">Leaf</tissue>
    </source>
</reference>
<evidence type="ECO:0000256" key="3">
    <source>
        <dbReference type="ARBA" id="ARBA00022679"/>
    </source>
</evidence>
<dbReference type="InterPro" id="IPR023214">
    <property type="entry name" value="HAD_sf"/>
</dbReference>
<sequence>MHIQSMYLKTMIDLLHVKERDNCDDPEGLRSYKSVEHCDKTGRGTQTVVSELNGTLTRTHSSFAYYMLVAFEAGSPFRGLILLLLWPFICALRFLVSEAASVQMLIFISTVGIKETEIEGVGRAVLCKFYLEDMHPHAYQVFLACGRRCVVTSSPRVMVEPFLTEYMKVDLVLGAELHSVKGFCTGLLKGPGVLVGDKKREAVERALQNMPPDLGLGSDPITSSSFLSLCKEGYIVTETQVAAVTQEDYGKPLIFHDGRLARRPTPMVSLFIYLWFPIGLVLSVLRLFSWVLLPVELATPLGAFLGVRVRITGAPPLLLQKENEASSRGSLYVCTHRTLLDPIFLSVGLRRRVAAVTYSLSKVSEMLSPLKTVTLSRRREEDARAIESVLQQGADLVICPEGTTCREPYLLRFSPLFAEMTNDIVPVGMRAGISLFHGTTARGFKGMDPFYFLMNPRPSYTVTILDPLPKEETCASGKSSFNVANDLQKLMGSVMGYQCTNLTRKDKYRILAGNDGLVPASKGTTNILLKRSHSINETSNSHLASESLTMLSSLWFSFCKCFPSKQG</sequence>
<evidence type="ECO:0000313" key="9">
    <source>
        <dbReference type="EMBL" id="KAI5068890.1"/>
    </source>
</evidence>
<feature type="transmembrane region" description="Helical" evidence="7">
    <location>
        <begin position="77"/>
        <end position="96"/>
    </location>
</feature>
<dbReference type="InterPro" id="IPR056462">
    <property type="entry name" value="HAD_RAM2/GPAT1-8"/>
</dbReference>
<evidence type="ECO:0000259" key="8">
    <source>
        <dbReference type="SMART" id="SM00563"/>
    </source>
</evidence>
<comment type="subcellular location">
    <subcellularLocation>
        <location evidence="1">Membrane</location>
        <topology evidence="1">Multi-pass membrane protein</topology>
    </subcellularLocation>
</comment>
<keyword evidence="3" id="KW-0808">Transferase</keyword>
<dbReference type="PANTHER" id="PTHR15486">
    <property type="entry name" value="ANCIENT UBIQUITOUS PROTEIN"/>
    <property type="match status" value="1"/>
</dbReference>
<dbReference type="SMART" id="SM00563">
    <property type="entry name" value="PlsC"/>
    <property type="match status" value="1"/>
</dbReference>
<evidence type="ECO:0000313" key="10">
    <source>
        <dbReference type="Proteomes" id="UP000886520"/>
    </source>
</evidence>
<dbReference type="CDD" id="cd06551">
    <property type="entry name" value="LPLAT"/>
    <property type="match status" value="1"/>
</dbReference>
<dbReference type="InterPro" id="IPR002123">
    <property type="entry name" value="Plipid/glycerol_acylTrfase"/>
</dbReference>
<proteinExistence type="inferred from homology"/>
<evidence type="ECO:0000256" key="7">
    <source>
        <dbReference type="SAM" id="Phobius"/>
    </source>
</evidence>
<evidence type="ECO:0000256" key="1">
    <source>
        <dbReference type="ARBA" id="ARBA00004141"/>
    </source>
</evidence>
<keyword evidence="4 7" id="KW-0812">Transmembrane</keyword>
<keyword evidence="5 7" id="KW-1133">Transmembrane helix</keyword>
<dbReference type="AlphaFoldDB" id="A0A9D4ZCX9"/>
<protein>
    <recommendedName>
        <fullName evidence="8">Phospholipid/glycerol acyltransferase domain-containing protein</fullName>
    </recommendedName>
</protein>
<dbReference type="SUPFAM" id="SSF69593">
    <property type="entry name" value="Glycerol-3-phosphate (1)-acyltransferase"/>
    <property type="match status" value="1"/>
</dbReference>
<dbReference type="EMBL" id="JABFUD020000016">
    <property type="protein sequence ID" value="KAI5068890.1"/>
    <property type="molecule type" value="Genomic_DNA"/>
</dbReference>
<evidence type="ECO:0000256" key="4">
    <source>
        <dbReference type="ARBA" id="ARBA00022692"/>
    </source>
</evidence>
<keyword evidence="6 7" id="KW-0472">Membrane</keyword>
<comment type="similarity">
    <text evidence="2">Belongs to the GPAT/DAPAT family.</text>
</comment>
<dbReference type="OrthoDB" id="1854593at2759"/>
<dbReference type="Proteomes" id="UP000886520">
    <property type="component" value="Chromosome 16"/>
</dbReference>
<dbReference type="GO" id="GO:0010143">
    <property type="term" value="P:cutin biosynthetic process"/>
    <property type="evidence" value="ECO:0007669"/>
    <property type="project" value="TreeGrafter"/>
</dbReference>
<evidence type="ECO:0000256" key="2">
    <source>
        <dbReference type="ARBA" id="ARBA00007937"/>
    </source>
</evidence>
<dbReference type="Gene3D" id="3.40.50.1000">
    <property type="entry name" value="HAD superfamily/HAD-like"/>
    <property type="match status" value="1"/>
</dbReference>
<name>A0A9D4ZCX9_ADICA</name>
<dbReference type="PANTHER" id="PTHR15486:SF0">
    <property type="entry name" value="GLYCEROL-3-PHOSPHATE ACYLTRANSFERASE 1"/>
    <property type="match status" value="1"/>
</dbReference>
<dbReference type="Pfam" id="PF01553">
    <property type="entry name" value="Acyltransferase"/>
    <property type="match status" value="1"/>
</dbReference>
<evidence type="ECO:0000256" key="6">
    <source>
        <dbReference type="ARBA" id="ARBA00023136"/>
    </source>
</evidence>
<feature type="transmembrane region" description="Helical" evidence="7">
    <location>
        <begin position="270"/>
        <end position="293"/>
    </location>
</feature>
<feature type="domain" description="Phospholipid/glycerol acyltransferase" evidence="8">
    <location>
        <begin position="330"/>
        <end position="432"/>
    </location>
</feature>
<dbReference type="GO" id="GO:0090447">
    <property type="term" value="F:glycerol-3-phosphate 2-O-acyltransferase activity"/>
    <property type="evidence" value="ECO:0007669"/>
    <property type="project" value="TreeGrafter"/>
</dbReference>
<accession>A0A9D4ZCX9</accession>
<comment type="caution">
    <text evidence="9">The sequence shown here is derived from an EMBL/GenBank/DDBJ whole genome shotgun (WGS) entry which is preliminary data.</text>
</comment>
<organism evidence="9 10">
    <name type="scientific">Adiantum capillus-veneris</name>
    <name type="common">Maidenhair fern</name>
    <dbReference type="NCBI Taxonomy" id="13818"/>
    <lineage>
        <taxon>Eukaryota</taxon>
        <taxon>Viridiplantae</taxon>
        <taxon>Streptophyta</taxon>
        <taxon>Embryophyta</taxon>
        <taxon>Tracheophyta</taxon>
        <taxon>Polypodiopsida</taxon>
        <taxon>Polypodiidae</taxon>
        <taxon>Polypodiales</taxon>
        <taxon>Pteridineae</taxon>
        <taxon>Pteridaceae</taxon>
        <taxon>Vittarioideae</taxon>
        <taxon>Adiantum</taxon>
    </lineage>
</organism>
<dbReference type="GO" id="GO:0016791">
    <property type="term" value="F:phosphatase activity"/>
    <property type="evidence" value="ECO:0007669"/>
    <property type="project" value="TreeGrafter"/>
</dbReference>
<dbReference type="GO" id="GO:0016020">
    <property type="term" value="C:membrane"/>
    <property type="evidence" value="ECO:0007669"/>
    <property type="project" value="UniProtKB-SubCell"/>
</dbReference>
<keyword evidence="10" id="KW-1185">Reference proteome</keyword>